<keyword evidence="2" id="KW-1185">Reference proteome</keyword>
<dbReference type="Proteomes" id="UP001164929">
    <property type="component" value="Chromosome 6"/>
</dbReference>
<name>A0AAD6QN36_9ROSI</name>
<accession>A0AAD6QN36</accession>
<sequence length="30" mass="3314">MGPKHLCYSSLPIKIVFHHSSYSPLLSSPS</sequence>
<evidence type="ECO:0000313" key="2">
    <source>
        <dbReference type="Proteomes" id="UP001164929"/>
    </source>
</evidence>
<dbReference type="EMBL" id="JAQIZT010000006">
    <property type="protein sequence ID" value="KAJ6993298.1"/>
    <property type="molecule type" value="Genomic_DNA"/>
</dbReference>
<evidence type="ECO:0000313" key="1">
    <source>
        <dbReference type="EMBL" id="KAJ6993298.1"/>
    </source>
</evidence>
<protein>
    <submittedName>
        <fullName evidence="1">Uncharacterized protein</fullName>
    </submittedName>
</protein>
<dbReference type="AlphaFoldDB" id="A0AAD6QN36"/>
<reference evidence="1" key="1">
    <citation type="journal article" date="2023" name="Mol. Ecol. Resour.">
        <title>Chromosome-level genome assembly of a triploid poplar Populus alba 'Berolinensis'.</title>
        <authorList>
            <person name="Chen S."/>
            <person name="Yu Y."/>
            <person name="Wang X."/>
            <person name="Wang S."/>
            <person name="Zhang T."/>
            <person name="Zhou Y."/>
            <person name="He R."/>
            <person name="Meng N."/>
            <person name="Wang Y."/>
            <person name="Liu W."/>
            <person name="Liu Z."/>
            <person name="Liu J."/>
            <person name="Guo Q."/>
            <person name="Huang H."/>
            <person name="Sederoff R.R."/>
            <person name="Wang G."/>
            <person name="Qu G."/>
            <person name="Chen S."/>
        </authorList>
    </citation>
    <scope>NUCLEOTIDE SEQUENCE</scope>
    <source>
        <strain evidence="1">SC-2020</strain>
    </source>
</reference>
<comment type="caution">
    <text evidence="1">The sequence shown here is derived from an EMBL/GenBank/DDBJ whole genome shotgun (WGS) entry which is preliminary data.</text>
</comment>
<gene>
    <name evidence="1" type="ORF">NC653_016428</name>
</gene>
<organism evidence="1 2">
    <name type="scientific">Populus alba x Populus x berolinensis</name>
    <dbReference type="NCBI Taxonomy" id="444605"/>
    <lineage>
        <taxon>Eukaryota</taxon>
        <taxon>Viridiplantae</taxon>
        <taxon>Streptophyta</taxon>
        <taxon>Embryophyta</taxon>
        <taxon>Tracheophyta</taxon>
        <taxon>Spermatophyta</taxon>
        <taxon>Magnoliopsida</taxon>
        <taxon>eudicotyledons</taxon>
        <taxon>Gunneridae</taxon>
        <taxon>Pentapetalae</taxon>
        <taxon>rosids</taxon>
        <taxon>fabids</taxon>
        <taxon>Malpighiales</taxon>
        <taxon>Salicaceae</taxon>
        <taxon>Saliceae</taxon>
        <taxon>Populus</taxon>
    </lineage>
</organism>
<proteinExistence type="predicted"/>